<gene>
    <name evidence="1" type="ORF">LCGC14_1852340</name>
</gene>
<dbReference type="SUPFAM" id="SSF48452">
    <property type="entry name" value="TPR-like"/>
    <property type="match status" value="1"/>
</dbReference>
<dbReference type="Gene3D" id="1.25.40.10">
    <property type="entry name" value="Tetratricopeptide repeat domain"/>
    <property type="match status" value="1"/>
</dbReference>
<proteinExistence type="predicted"/>
<comment type="caution">
    <text evidence="1">The sequence shown here is derived from an EMBL/GenBank/DDBJ whole genome shotgun (WGS) entry which is preliminary data.</text>
</comment>
<protein>
    <submittedName>
        <fullName evidence="1">Uncharacterized protein</fullName>
    </submittedName>
</protein>
<dbReference type="EMBL" id="LAZR01018621">
    <property type="protein sequence ID" value="KKL95663.1"/>
    <property type="molecule type" value="Genomic_DNA"/>
</dbReference>
<dbReference type="AlphaFoldDB" id="A0A0F9GA86"/>
<sequence>MDKELLLYNYFSKQLTADQQKLFEDLLKSDSDFKKQFDFEKDVKEVILNQETVKLKNKLVGFEKEISKDKSVRKLPRSIYQKWAMAASIALLMGLGWLGYTNFAGPNYNDLYQENFQGYPNTVYTITRSDSDQTRERDAFVAYESGDFKGAADGFKTISKNSPTNYLDFYLGMSYLQLHQLKQAKTYFTNTINGKSNFVDEANWYMALIAIKEENKATAKQYLMQLTAADSYNQAKAKQLLEKLD</sequence>
<accession>A0A0F9GA86</accession>
<name>A0A0F9GA86_9ZZZZ</name>
<evidence type="ECO:0000313" key="1">
    <source>
        <dbReference type="EMBL" id="KKL95663.1"/>
    </source>
</evidence>
<dbReference type="InterPro" id="IPR011990">
    <property type="entry name" value="TPR-like_helical_dom_sf"/>
</dbReference>
<reference evidence="1" key="1">
    <citation type="journal article" date="2015" name="Nature">
        <title>Complex archaea that bridge the gap between prokaryotes and eukaryotes.</title>
        <authorList>
            <person name="Spang A."/>
            <person name="Saw J.H."/>
            <person name="Jorgensen S.L."/>
            <person name="Zaremba-Niedzwiedzka K."/>
            <person name="Martijn J."/>
            <person name="Lind A.E."/>
            <person name="van Eijk R."/>
            <person name="Schleper C."/>
            <person name="Guy L."/>
            <person name="Ettema T.J."/>
        </authorList>
    </citation>
    <scope>NUCLEOTIDE SEQUENCE</scope>
</reference>
<organism evidence="1">
    <name type="scientific">marine sediment metagenome</name>
    <dbReference type="NCBI Taxonomy" id="412755"/>
    <lineage>
        <taxon>unclassified sequences</taxon>
        <taxon>metagenomes</taxon>
        <taxon>ecological metagenomes</taxon>
    </lineage>
</organism>